<gene>
    <name evidence="1" type="ORF">SAMN04488135_12422</name>
</gene>
<proteinExistence type="predicted"/>
<dbReference type="PANTHER" id="PTHR11941:SF54">
    <property type="entry name" value="ENOYL-COA HYDRATASE, MITOCHONDRIAL"/>
    <property type="match status" value="1"/>
</dbReference>
<dbReference type="EMBL" id="FQXE01000024">
    <property type="protein sequence ID" value="SHI44887.1"/>
    <property type="molecule type" value="Genomic_DNA"/>
</dbReference>
<dbReference type="Proteomes" id="UP000184226">
    <property type="component" value="Unassembled WGS sequence"/>
</dbReference>
<dbReference type="STRING" id="658167.SAMN04488135_12422"/>
<dbReference type="Gene3D" id="3.90.226.10">
    <property type="entry name" value="2-enoyl-CoA Hydratase, Chain A, domain 1"/>
    <property type="match status" value="1"/>
</dbReference>
<dbReference type="SUPFAM" id="SSF52096">
    <property type="entry name" value="ClpP/crotonase"/>
    <property type="match status" value="1"/>
</dbReference>
<dbReference type="GO" id="GO:0003824">
    <property type="term" value="F:catalytic activity"/>
    <property type="evidence" value="ECO:0007669"/>
    <property type="project" value="UniProtKB-ARBA"/>
</dbReference>
<accession>A0A1M6B8A6</accession>
<dbReference type="GO" id="GO:0006635">
    <property type="term" value="P:fatty acid beta-oxidation"/>
    <property type="evidence" value="ECO:0007669"/>
    <property type="project" value="TreeGrafter"/>
</dbReference>
<dbReference type="CDD" id="cd06558">
    <property type="entry name" value="crotonase-like"/>
    <property type="match status" value="1"/>
</dbReference>
<organism evidence="1 2">
    <name type="scientific">Pollutimonas bauzanensis</name>
    <dbReference type="NCBI Taxonomy" id="658167"/>
    <lineage>
        <taxon>Bacteria</taxon>
        <taxon>Pseudomonadati</taxon>
        <taxon>Pseudomonadota</taxon>
        <taxon>Betaproteobacteria</taxon>
        <taxon>Burkholderiales</taxon>
        <taxon>Alcaligenaceae</taxon>
        <taxon>Pollutimonas</taxon>
    </lineage>
</organism>
<reference evidence="1 2" key="1">
    <citation type="submission" date="2016-11" db="EMBL/GenBank/DDBJ databases">
        <authorList>
            <person name="Jaros S."/>
            <person name="Januszkiewicz K."/>
            <person name="Wedrychowicz H."/>
        </authorList>
    </citation>
    <scope>NUCLEOTIDE SEQUENCE [LARGE SCALE GENOMIC DNA]</scope>
    <source>
        <strain evidence="1 2">CGMCC 1.10190</strain>
    </source>
</reference>
<evidence type="ECO:0000313" key="2">
    <source>
        <dbReference type="Proteomes" id="UP000184226"/>
    </source>
</evidence>
<dbReference type="NCBIfam" id="NF004796">
    <property type="entry name" value="PRK06144.1"/>
    <property type="match status" value="1"/>
</dbReference>
<name>A0A1M6B8A6_9BURK</name>
<dbReference type="PANTHER" id="PTHR11941">
    <property type="entry name" value="ENOYL-COA HYDRATASE-RELATED"/>
    <property type="match status" value="1"/>
</dbReference>
<protein>
    <submittedName>
        <fullName evidence="1">Enoyl-CoA hydratase/carnithine racemase</fullName>
    </submittedName>
</protein>
<dbReference type="OrthoDB" id="9148881at2"/>
<sequence length="258" mass="27507">MSEGNVTLSISGGVASVLFDRPEARNAMTWRMYDQLAEICGVLQAHPGVRVATFRGAGGRAFVAGTDIEQFREFASGEDGVRYEETIESRITQLESLPFPTVAVIDGYAMGGGLAIAAVCDFRIATPQASFGAPIARTLGNCLSSANTARIVAGFGASRAKRMLMLAQTIAAAEACDCGFVHLISDPAELDAKVLELCERLASNAPLTMQVAKETIRRLVAHGLPSNDDLVRICYGSRDFKIGVEAFLEKKTPTWTGA</sequence>
<dbReference type="AlphaFoldDB" id="A0A1M6B8A6"/>
<dbReference type="RefSeq" id="WP_073109988.1">
    <property type="nucleotide sequence ID" value="NZ_FQXE01000024.1"/>
</dbReference>
<dbReference type="InterPro" id="IPR001753">
    <property type="entry name" value="Enoyl-CoA_hydra/iso"/>
</dbReference>
<dbReference type="InterPro" id="IPR029045">
    <property type="entry name" value="ClpP/crotonase-like_dom_sf"/>
</dbReference>
<keyword evidence="2" id="KW-1185">Reference proteome</keyword>
<evidence type="ECO:0000313" key="1">
    <source>
        <dbReference type="EMBL" id="SHI44887.1"/>
    </source>
</evidence>
<dbReference type="Pfam" id="PF00378">
    <property type="entry name" value="ECH_1"/>
    <property type="match status" value="1"/>
</dbReference>